<feature type="signal peptide" evidence="1">
    <location>
        <begin position="1"/>
        <end position="18"/>
    </location>
</feature>
<reference evidence="2 3" key="1">
    <citation type="submission" date="2023-07" db="EMBL/GenBank/DDBJ databases">
        <authorList>
            <person name="Lian W.-H."/>
        </authorList>
    </citation>
    <scope>NUCLEOTIDE SEQUENCE [LARGE SCALE GENOMIC DNA]</scope>
    <source>
        <strain evidence="2 3">SYSU DXS3180</strain>
    </source>
</reference>
<dbReference type="CDD" id="cd06241">
    <property type="entry name" value="M14-like"/>
    <property type="match status" value="1"/>
</dbReference>
<accession>A0ABV3ZC25</accession>
<gene>
    <name evidence="2" type="ORF">QTN47_04005</name>
</gene>
<proteinExistence type="predicted"/>
<name>A0ABV3ZC25_9BACT</name>
<keyword evidence="1" id="KW-0732">Signal</keyword>
<keyword evidence="3" id="KW-1185">Reference proteome</keyword>
<dbReference type="SUPFAM" id="SSF53187">
    <property type="entry name" value="Zn-dependent exopeptidases"/>
    <property type="match status" value="1"/>
</dbReference>
<feature type="chain" id="PRO_5045493893" evidence="1">
    <location>
        <begin position="19"/>
        <end position="574"/>
    </location>
</feature>
<organism evidence="2 3">
    <name type="scientific">Danxiaibacter flavus</name>
    <dbReference type="NCBI Taxonomy" id="3049108"/>
    <lineage>
        <taxon>Bacteria</taxon>
        <taxon>Pseudomonadati</taxon>
        <taxon>Bacteroidota</taxon>
        <taxon>Chitinophagia</taxon>
        <taxon>Chitinophagales</taxon>
        <taxon>Chitinophagaceae</taxon>
        <taxon>Danxiaibacter</taxon>
    </lineage>
</organism>
<sequence length="574" mass="65949">MKKTILTLSIFFIHFLHAQSPLTTFEKSSGKQTVTYSDCIKFYHALSASFGSLKITKKNITDAGLPLHLLIYSSDKQFDPSKWHQQGKIVMLINNGIHPGEPDGIDASMMLLRDACTGAIKVPPNVVLAVIPIYNIGGSLNRNTYSRVNQDGPESYGFRGNAQNLDLNRDFIKCDSRNAIAFTQIFHEVNPDIFLDNHVSDGADYQYTMTLLTTQHDKLGGEVGKFLHDEFEPALYKGMNKKNMLMTPYVNFEDGNMQKGWTAFYDAPRYSTGYATLFQTISFMSETHMLKPFKDRVLSTYALMQTMIEEASKYADKIIATRKASIEDVKKQMEFALSWKPDTARFDMIRFKGYTGDSIVSAVTGMKRLFYNHEKPFETAVKFYNYLNPVNVTTKAKAYIIPQGWHNVTDLLALNGVKMQQLKTDTTIEVEAYRIEDYKSYPKPFEKHHRNYDVKLATSKQSLQFRQGDYLIYTGQATDRYIVETLEPQSDDSFFSWNFFDAILQQKEGYSDYRWEDVAAKYIAAHPEVKQLLNEKKQKDSVFAASAKEQLRFVYTHSPYYEPAHLRYPVYKIN</sequence>
<evidence type="ECO:0000313" key="3">
    <source>
        <dbReference type="Proteomes" id="UP001560573"/>
    </source>
</evidence>
<evidence type="ECO:0000256" key="1">
    <source>
        <dbReference type="SAM" id="SignalP"/>
    </source>
</evidence>
<evidence type="ECO:0000313" key="2">
    <source>
        <dbReference type="EMBL" id="MEX6686641.1"/>
    </source>
</evidence>
<dbReference type="RefSeq" id="WP_369328037.1">
    <property type="nucleotide sequence ID" value="NZ_JAULBC010000001.1"/>
</dbReference>
<dbReference type="Gene3D" id="3.40.630.10">
    <property type="entry name" value="Zn peptidases"/>
    <property type="match status" value="1"/>
</dbReference>
<dbReference type="Proteomes" id="UP001560573">
    <property type="component" value="Unassembled WGS sequence"/>
</dbReference>
<protein>
    <submittedName>
        <fullName evidence="2">M14 family metallopeptidase</fullName>
    </submittedName>
</protein>
<dbReference type="EMBL" id="JAULBC010000001">
    <property type="protein sequence ID" value="MEX6686641.1"/>
    <property type="molecule type" value="Genomic_DNA"/>
</dbReference>
<comment type="caution">
    <text evidence="2">The sequence shown here is derived from an EMBL/GenBank/DDBJ whole genome shotgun (WGS) entry which is preliminary data.</text>
</comment>